<proteinExistence type="predicted"/>
<sequence>MLPRRTARTLLALLAAAALVACAAAERPPSHRRRLNGDARSVSFVWSTDATTSLHLTGTSNSHGKLYVGPPSDIPPNAKDWKAGYAASKGFMTGVEGDLQFSVNLNSGTTTGCSLNLHYDCPFVGANSYSCSVGGGQACQQAIGCALSGGIGNNAELNISVYAK</sequence>
<dbReference type="Proteomes" id="UP001205105">
    <property type="component" value="Unassembled WGS sequence"/>
</dbReference>
<evidence type="ECO:0000313" key="2">
    <source>
        <dbReference type="EMBL" id="KAI7839079.1"/>
    </source>
</evidence>
<organism evidence="2 3">
    <name type="scientific">Chlorella ohadii</name>
    <dbReference type="NCBI Taxonomy" id="2649997"/>
    <lineage>
        <taxon>Eukaryota</taxon>
        <taxon>Viridiplantae</taxon>
        <taxon>Chlorophyta</taxon>
        <taxon>core chlorophytes</taxon>
        <taxon>Trebouxiophyceae</taxon>
        <taxon>Chlorellales</taxon>
        <taxon>Chlorellaceae</taxon>
        <taxon>Chlorella clade</taxon>
        <taxon>Chlorella</taxon>
    </lineage>
</organism>
<gene>
    <name evidence="2" type="ORF">COHA_007221</name>
</gene>
<dbReference type="Gene3D" id="2.60.270.50">
    <property type="match status" value="1"/>
</dbReference>
<feature type="chain" id="PRO_5042082020" evidence="1">
    <location>
        <begin position="26"/>
        <end position="164"/>
    </location>
</feature>
<comment type="caution">
    <text evidence="2">The sequence shown here is derived from an EMBL/GenBank/DDBJ whole genome shotgun (WGS) entry which is preliminary data.</text>
</comment>
<accession>A0AAD5DMI2</accession>
<protein>
    <submittedName>
        <fullName evidence="2">Uncharacterized protein</fullName>
    </submittedName>
</protein>
<dbReference type="AlphaFoldDB" id="A0AAD5DMI2"/>
<evidence type="ECO:0000313" key="3">
    <source>
        <dbReference type="Proteomes" id="UP001205105"/>
    </source>
</evidence>
<dbReference type="PROSITE" id="PS51257">
    <property type="entry name" value="PROKAR_LIPOPROTEIN"/>
    <property type="match status" value="1"/>
</dbReference>
<feature type="signal peptide" evidence="1">
    <location>
        <begin position="1"/>
        <end position="25"/>
    </location>
</feature>
<reference evidence="2" key="1">
    <citation type="submission" date="2020-11" db="EMBL/GenBank/DDBJ databases">
        <title>Chlorella ohadii genome sequencing and assembly.</title>
        <authorList>
            <person name="Murik O."/>
            <person name="Treves H."/>
            <person name="Kedem I."/>
            <person name="Shotland Y."/>
            <person name="Kaplan A."/>
        </authorList>
    </citation>
    <scope>NUCLEOTIDE SEQUENCE</scope>
    <source>
        <strain evidence="2">1</strain>
    </source>
</reference>
<keyword evidence="1" id="KW-0732">Signal</keyword>
<name>A0AAD5DMI2_9CHLO</name>
<keyword evidence="3" id="KW-1185">Reference proteome</keyword>
<dbReference type="EMBL" id="JADXDR010000108">
    <property type="protein sequence ID" value="KAI7839079.1"/>
    <property type="molecule type" value="Genomic_DNA"/>
</dbReference>
<evidence type="ECO:0000256" key="1">
    <source>
        <dbReference type="SAM" id="SignalP"/>
    </source>
</evidence>